<dbReference type="Proteomes" id="UP001367508">
    <property type="component" value="Unassembled WGS sequence"/>
</dbReference>
<keyword evidence="2" id="KW-1185">Reference proteome</keyword>
<comment type="caution">
    <text evidence="1">The sequence shown here is derived from an EMBL/GenBank/DDBJ whole genome shotgun (WGS) entry which is preliminary data.</text>
</comment>
<proteinExistence type="predicted"/>
<gene>
    <name evidence="1" type="ORF">VNO77_11221</name>
</gene>
<dbReference type="EMBL" id="JAYMYQ010000002">
    <property type="protein sequence ID" value="KAK7351632.1"/>
    <property type="molecule type" value="Genomic_DNA"/>
</dbReference>
<accession>A0AAN9QXK6</accession>
<sequence length="90" mass="10534">MFFKLSFVFLAFCRISNTWISLWICSLLSFLFNTSTWLFDMIVTFCPSEHIFLKKGRFQLYTVFHLSQEAAAPDPTRIFPVLDISQKGII</sequence>
<protein>
    <submittedName>
        <fullName evidence="1">Uncharacterized protein</fullName>
    </submittedName>
</protein>
<reference evidence="1 2" key="1">
    <citation type="submission" date="2024-01" db="EMBL/GenBank/DDBJ databases">
        <title>The genomes of 5 underutilized Papilionoideae crops provide insights into root nodulation and disease resistanc.</title>
        <authorList>
            <person name="Jiang F."/>
        </authorList>
    </citation>
    <scope>NUCLEOTIDE SEQUENCE [LARGE SCALE GENOMIC DNA]</scope>
    <source>
        <strain evidence="1">LVBAO_FW01</strain>
        <tissue evidence="1">Leaves</tissue>
    </source>
</reference>
<evidence type="ECO:0000313" key="2">
    <source>
        <dbReference type="Proteomes" id="UP001367508"/>
    </source>
</evidence>
<organism evidence="1 2">
    <name type="scientific">Canavalia gladiata</name>
    <name type="common">Sword bean</name>
    <name type="synonym">Dolichos gladiatus</name>
    <dbReference type="NCBI Taxonomy" id="3824"/>
    <lineage>
        <taxon>Eukaryota</taxon>
        <taxon>Viridiplantae</taxon>
        <taxon>Streptophyta</taxon>
        <taxon>Embryophyta</taxon>
        <taxon>Tracheophyta</taxon>
        <taxon>Spermatophyta</taxon>
        <taxon>Magnoliopsida</taxon>
        <taxon>eudicotyledons</taxon>
        <taxon>Gunneridae</taxon>
        <taxon>Pentapetalae</taxon>
        <taxon>rosids</taxon>
        <taxon>fabids</taxon>
        <taxon>Fabales</taxon>
        <taxon>Fabaceae</taxon>
        <taxon>Papilionoideae</taxon>
        <taxon>50 kb inversion clade</taxon>
        <taxon>NPAAA clade</taxon>
        <taxon>indigoferoid/millettioid clade</taxon>
        <taxon>Phaseoleae</taxon>
        <taxon>Canavalia</taxon>
    </lineage>
</organism>
<evidence type="ECO:0000313" key="1">
    <source>
        <dbReference type="EMBL" id="KAK7351632.1"/>
    </source>
</evidence>
<name>A0AAN9QXK6_CANGL</name>
<dbReference type="AlphaFoldDB" id="A0AAN9QXK6"/>